<dbReference type="HOGENOM" id="CLU_2742969_0_0_1"/>
<dbReference type="Gene3D" id="3.40.50.1000">
    <property type="entry name" value="HAD superfamily/HAD-like"/>
    <property type="match status" value="1"/>
</dbReference>
<reference evidence="6" key="1">
    <citation type="submission" date="2013-02" db="EMBL/GenBank/DDBJ databases">
        <authorList>
            <person name="Hughes D."/>
        </authorList>
    </citation>
    <scope>NUCLEOTIDE SEQUENCE</scope>
    <source>
        <strain>Durham</strain>
        <strain evidence="6">NC isolate 2 -- Noor lab</strain>
    </source>
</reference>
<organism evidence="5 6">
    <name type="scientific">Megaselia scalaris</name>
    <name type="common">Humpbacked fly</name>
    <name type="synonym">Phora scalaris</name>
    <dbReference type="NCBI Taxonomy" id="36166"/>
    <lineage>
        <taxon>Eukaryota</taxon>
        <taxon>Metazoa</taxon>
        <taxon>Ecdysozoa</taxon>
        <taxon>Arthropoda</taxon>
        <taxon>Hexapoda</taxon>
        <taxon>Insecta</taxon>
        <taxon>Pterygota</taxon>
        <taxon>Neoptera</taxon>
        <taxon>Endopterygota</taxon>
        <taxon>Diptera</taxon>
        <taxon>Brachycera</taxon>
        <taxon>Muscomorpha</taxon>
        <taxon>Platypezoidea</taxon>
        <taxon>Phoridae</taxon>
        <taxon>Megaseliini</taxon>
        <taxon>Megaselia</taxon>
    </lineage>
</organism>
<accession>T1GNK8</accession>
<keyword evidence="2" id="KW-0479">Metal-binding</keyword>
<dbReference type="SUPFAM" id="SSF56784">
    <property type="entry name" value="HAD-like"/>
    <property type="match status" value="1"/>
</dbReference>
<dbReference type="GO" id="GO:0046872">
    <property type="term" value="F:metal ion binding"/>
    <property type="evidence" value="ECO:0007669"/>
    <property type="project" value="UniProtKB-KW"/>
</dbReference>
<name>T1GNK8_MEGSC</name>
<sequence length="71" mass="7978">MTYLFDFPHGAKPDEPHRDWKTYFDIIVVDARKPLFFGEGTILRQVDTSTGALRIGTHTGPLQAGQSFGRV</sequence>
<dbReference type="STRING" id="36166.T1GNK8"/>
<dbReference type="GO" id="GO:0008253">
    <property type="term" value="F:5'-nucleotidase activity"/>
    <property type="evidence" value="ECO:0007669"/>
    <property type="project" value="TreeGrafter"/>
</dbReference>
<dbReference type="Pfam" id="PF05761">
    <property type="entry name" value="5_nucleotid"/>
    <property type="match status" value="1"/>
</dbReference>
<dbReference type="EnsemblMetazoa" id="MESCA005164-RA">
    <property type="protein sequence ID" value="MESCA005164-PA"/>
    <property type="gene ID" value="MESCA005164"/>
</dbReference>
<keyword evidence="6" id="KW-1185">Reference proteome</keyword>
<evidence type="ECO:0000256" key="3">
    <source>
        <dbReference type="ARBA" id="ARBA00022801"/>
    </source>
</evidence>
<dbReference type="InterPro" id="IPR023214">
    <property type="entry name" value="HAD_sf"/>
</dbReference>
<protein>
    <submittedName>
        <fullName evidence="5">Uncharacterized protein</fullName>
    </submittedName>
</protein>
<comment type="similarity">
    <text evidence="1">Belongs to the 5'(3')-deoxyribonucleotidase family.</text>
</comment>
<dbReference type="EMBL" id="CAQQ02034473">
    <property type="status" value="NOT_ANNOTATED_CDS"/>
    <property type="molecule type" value="Genomic_DNA"/>
</dbReference>
<dbReference type="InterPro" id="IPR008380">
    <property type="entry name" value="HAD-SF_hydro_IG_5-nucl"/>
</dbReference>
<reference evidence="5" key="2">
    <citation type="submission" date="2015-06" db="UniProtKB">
        <authorList>
            <consortium name="EnsemblMetazoa"/>
        </authorList>
    </citation>
    <scope>IDENTIFICATION</scope>
</reference>
<evidence type="ECO:0000256" key="2">
    <source>
        <dbReference type="ARBA" id="ARBA00022723"/>
    </source>
</evidence>
<evidence type="ECO:0000313" key="6">
    <source>
        <dbReference type="Proteomes" id="UP000015102"/>
    </source>
</evidence>
<evidence type="ECO:0000256" key="4">
    <source>
        <dbReference type="ARBA" id="ARBA00022842"/>
    </source>
</evidence>
<keyword evidence="3" id="KW-0378">Hydrolase</keyword>
<evidence type="ECO:0000313" key="5">
    <source>
        <dbReference type="EnsemblMetazoa" id="MESCA005164-PA"/>
    </source>
</evidence>
<keyword evidence="4" id="KW-0460">Magnesium</keyword>
<proteinExistence type="inferred from homology"/>
<dbReference type="PANTHER" id="PTHR12103">
    <property type="entry name" value="5'-NUCLEOTIDASE DOMAIN-CONTAINING"/>
    <property type="match status" value="1"/>
</dbReference>
<dbReference type="PANTHER" id="PTHR12103:SF15">
    <property type="entry name" value="CYTOSOLIC PURINE 5'-NUCLEOTIDASE"/>
    <property type="match status" value="1"/>
</dbReference>
<dbReference type="InterPro" id="IPR036412">
    <property type="entry name" value="HAD-like_sf"/>
</dbReference>
<dbReference type="AlphaFoldDB" id="T1GNK8"/>
<evidence type="ECO:0000256" key="1">
    <source>
        <dbReference type="ARBA" id="ARBA00009589"/>
    </source>
</evidence>
<dbReference type="Proteomes" id="UP000015102">
    <property type="component" value="Unassembled WGS sequence"/>
</dbReference>